<proteinExistence type="predicted"/>
<dbReference type="AlphaFoldDB" id="A0A1D1ZX83"/>
<evidence type="ECO:0000313" key="1">
    <source>
        <dbReference type="EMBL" id="JAT71497.1"/>
    </source>
</evidence>
<reference evidence="1" key="1">
    <citation type="submission" date="2015-08" db="EMBL/GenBank/DDBJ databases">
        <authorList>
            <person name="Babu N.S."/>
            <person name="Beckwith C.J."/>
            <person name="Beseler K.G."/>
            <person name="Brison A."/>
            <person name="Carone J.V."/>
            <person name="Caskin T.P."/>
            <person name="Diamond M."/>
            <person name="Durham M.E."/>
            <person name="Foxe J.M."/>
            <person name="Go M."/>
            <person name="Henderson B.A."/>
            <person name="Jones I.B."/>
            <person name="McGettigan J.A."/>
            <person name="Micheletti S.J."/>
            <person name="Nasrallah M.E."/>
            <person name="Ortiz D."/>
            <person name="Piller C.R."/>
            <person name="Privatt S.R."/>
            <person name="Schneider S.L."/>
            <person name="Sharp S."/>
            <person name="Smith T.C."/>
            <person name="Stanton J.D."/>
            <person name="Ullery H.E."/>
            <person name="Wilson R.J."/>
            <person name="Serrano M.G."/>
            <person name="Buck G."/>
            <person name="Lee V."/>
            <person name="Wang Y."/>
            <person name="Carvalho R."/>
            <person name="Voegtly L."/>
            <person name="Shi R."/>
            <person name="Duckworth R."/>
            <person name="Johnson A."/>
            <person name="Loviza R."/>
            <person name="Walstead R."/>
            <person name="Shah Z."/>
            <person name="Kiflezghi M."/>
            <person name="Wade K."/>
            <person name="Ball S.L."/>
            <person name="Bradley K.W."/>
            <person name="Asai D.J."/>
            <person name="Bowman C.A."/>
            <person name="Russell D.A."/>
            <person name="Pope W.H."/>
            <person name="Jacobs-Sera D."/>
            <person name="Hendrix R.W."/>
            <person name="Hatfull G.F."/>
        </authorList>
    </citation>
    <scope>NUCLEOTIDE SEQUENCE</scope>
</reference>
<accession>A0A1D1ZX83</accession>
<protein>
    <submittedName>
        <fullName evidence="1">Uncharacterized protein</fullName>
    </submittedName>
</protein>
<gene>
    <name evidence="1" type="ORF">g.1267</name>
</gene>
<organism evidence="1">
    <name type="scientific">Auxenochlorella protothecoides</name>
    <name type="common">Green microalga</name>
    <name type="synonym">Chlorella protothecoides</name>
    <dbReference type="NCBI Taxonomy" id="3075"/>
    <lineage>
        <taxon>Eukaryota</taxon>
        <taxon>Viridiplantae</taxon>
        <taxon>Chlorophyta</taxon>
        <taxon>core chlorophytes</taxon>
        <taxon>Trebouxiophyceae</taxon>
        <taxon>Chlorellales</taxon>
        <taxon>Chlorellaceae</taxon>
        <taxon>Auxenochlorella</taxon>
    </lineage>
</organism>
<dbReference type="EMBL" id="GDKF01007125">
    <property type="protein sequence ID" value="JAT71497.1"/>
    <property type="molecule type" value="Transcribed_RNA"/>
</dbReference>
<name>A0A1D1ZX83_AUXPR</name>
<sequence length="245" mass="27154">MRNGCQPTSTPAMKQEYDSLLVKELELSRQCELKPLAFFVSWQGVLTFAYRGFPAALLDLKARLTANVQGLPSEQPGSLWPKTSLGCLHDRQRLTPDQLRVLLDLCAKHSADLASAASLRVRDAQLVVHQCRSLERTLSVQSVPLRPAREGEGALPPREQEERVASILAESGAPDYWFAASRDGNRRAHYADAHLGVTLVHFLVGPEELLAAVRRFRRAVDAALPGTYHWFDDAALHVTIRAVVT</sequence>